<dbReference type="KEGG" id="sbn:Sbal195_1982"/>
<evidence type="ECO:0000256" key="1">
    <source>
        <dbReference type="ARBA" id="ARBA00008239"/>
    </source>
</evidence>
<evidence type="ECO:0000313" key="7">
    <source>
        <dbReference type="Proteomes" id="UP000000770"/>
    </source>
</evidence>
<sequence length="814" mass="92969">MSHDDWREETQSRLAKSAIYLELQKKCVNAAAGNQVLKLIDDATFYAYQRTKAILIHMGEFTLHDGDHLFRVLILMEKLLSPKNIEELSIPELMLLILSAFFHDIGMAPEIRHVLSWKKIWDLSPRFEDETDKNEHDQFQRYYLARPEQKSKLDGFISQGNNSGVDLIKSYLIADYIRTTHAVRARFIIERDWFEKIKYRDTDLTVEFASICFSHNEDPFSILELDKSYLCGPDVYANLQLVAVILRISDLLDFDAKRTPSVLYSHLFVRHPISIKEWDKHRAIEAWDINGERIQYNAKCNHPAIEASIHAFCDVIDNELSSCNNIISEMNDFNRSNGRSLTIKIPFKVDRSKISTKKGIDGNPIYIYKETQFNLSKNQVIDLLMGTKLYGDPEVALRELLQNSIDACLLRSALENSWNTLYTPEIHIKYTTENDDDVLEISDNGTGMDQNIIDSYYSKVGSSFYKSSEFYDLKSQSNAKFIPTSRFGIGILSCFMIADTMVVDTRRVYGPHKSSEPISLTIEGQESIFWVKPGSRSIPGTSTKLFLRKSKNPWGRMDENDFIKSVENVIPNPPFKIQIETNTHKKTIDENSFKEIKADMLRNHSWGGNENIREFNLTFNNQDNGFVGSAVIAILESHGAPTESIEMTSRSIEIEGDSYTLEKSIKISGNEIRESSTSITIDESGSIDSSDSDNVLYKSTSRLSLHGIEVPSTLFPQPWNMQKNQVKLSWPISLLLVVDICGPNDLDLNSSRTQIIMSDKWLKFEESLSFEIFSQVANLVTPEYWEQLKKVLTNNTKNDIFISGLNRVVINGAV</sequence>
<dbReference type="GO" id="GO:0140662">
    <property type="term" value="F:ATP-dependent protein folding chaperone"/>
    <property type="evidence" value="ECO:0007669"/>
    <property type="project" value="InterPro"/>
</dbReference>
<dbReference type="GO" id="GO:0005524">
    <property type="term" value="F:ATP binding"/>
    <property type="evidence" value="ECO:0007669"/>
    <property type="project" value="UniProtKB-KW"/>
</dbReference>
<dbReference type="InterPro" id="IPR056471">
    <property type="entry name" value="HD-CE"/>
</dbReference>
<dbReference type="AlphaFoldDB" id="A9KZQ1"/>
<dbReference type="InterPro" id="IPR001404">
    <property type="entry name" value="Hsp90_fam"/>
</dbReference>
<evidence type="ECO:0000256" key="4">
    <source>
        <dbReference type="ARBA" id="ARBA00023186"/>
    </source>
</evidence>
<evidence type="ECO:0000256" key="2">
    <source>
        <dbReference type="ARBA" id="ARBA00022741"/>
    </source>
</evidence>
<dbReference type="GO" id="GO:0016887">
    <property type="term" value="F:ATP hydrolysis activity"/>
    <property type="evidence" value="ECO:0007669"/>
    <property type="project" value="InterPro"/>
</dbReference>
<proteinExistence type="inferred from homology"/>
<dbReference type="Proteomes" id="UP000000770">
    <property type="component" value="Chromosome"/>
</dbReference>
<dbReference type="InterPro" id="IPR036890">
    <property type="entry name" value="HATPase_C_sf"/>
</dbReference>
<name>A9KZQ1_SHEB9</name>
<dbReference type="HOGENOM" id="CLU_351558_0_0_6"/>
<dbReference type="RefSeq" id="WP_012196981.1">
    <property type="nucleotide sequence ID" value="NC_009997.1"/>
</dbReference>
<evidence type="ECO:0000313" key="6">
    <source>
        <dbReference type="EMBL" id="ABX49153.1"/>
    </source>
</evidence>
<keyword evidence="2" id="KW-0547">Nucleotide-binding</keyword>
<dbReference type="Pfam" id="PF24391">
    <property type="entry name" value="HD-CE"/>
    <property type="match status" value="1"/>
</dbReference>
<dbReference type="EMBL" id="CP000891">
    <property type="protein sequence ID" value="ABX49153.1"/>
    <property type="molecule type" value="Genomic_DNA"/>
</dbReference>
<dbReference type="PANTHER" id="PTHR11528">
    <property type="entry name" value="HEAT SHOCK PROTEIN 90 FAMILY MEMBER"/>
    <property type="match status" value="1"/>
</dbReference>
<keyword evidence="3" id="KW-0067">ATP-binding</keyword>
<dbReference type="InterPro" id="IPR003607">
    <property type="entry name" value="HD/PDEase_dom"/>
</dbReference>
<gene>
    <name evidence="6" type="ordered locus">Sbal195_1982</name>
</gene>
<dbReference type="SMART" id="SM00471">
    <property type="entry name" value="HDc"/>
    <property type="match status" value="1"/>
</dbReference>
<keyword evidence="4" id="KW-0143">Chaperone</keyword>
<evidence type="ECO:0000259" key="5">
    <source>
        <dbReference type="SMART" id="SM00471"/>
    </source>
</evidence>
<feature type="domain" description="HD/PDEase" evidence="5">
    <location>
        <begin position="61"/>
        <end position="328"/>
    </location>
</feature>
<accession>A9KZQ1</accession>
<evidence type="ECO:0000256" key="3">
    <source>
        <dbReference type="ARBA" id="ARBA00022840"/>
    </source>
</evidence>
<dbReference type="SUPFAM" id="SSF109604">
    <property type="entry name" value="HD-domain/PDEase-like"/>
    <property type="match status" value="1"/>
</dbReference>
<reference evidence="6 7" key="1">
    <citation type="submission" date="2007-11" db="EMBL/GenBank/DDBJ databases">
        <title>Complete sequence of chromosome of Shewanella baltica OS195.</title>
        <authorList>
            <consortium name="US DOE Joint Genome Institute"/>
            <person name="Copeland A."/>
            <person name="Lucas S."/>
            <person name="Lapidus A."/>
            <person name="Barry K."/>
            <person name="Glavina del Rio T."/>
            <person name="Dalin E."/>
            <person name="Tice H."/>
            <person name="Pitluck S."/>
            <person name="Chain P."/>
            <person name="Malfatti S."/>
            <person name="Shin M."/>
            <person name="Vergez L."/>
            <person name="Schmutz J."/>
            <person name="Larimer F."/>
            <person name="Land M."/>
            <person name="Hauser L."/>
            <person name="Kyrpides N."/>
            <person name="Kim E."/>
            <person name="Brettar I."/>
            <person name="Rodrigues J."/>
            <person name="Konstantinidis K."/>
            <person name="Klappenbach J."/>
            <person name="Hofle M."/>
            <person name="Tiedje J."/>
            <person name="Richardson P."/>
        </authorList>
    </citation>
    <scope>NUCLEOTIDE SEQUENCE [LARGE SCALE GENOMIC DNA]</scope>
    <source>
        <strain evidence="6 7">OS195</strain>
    </source>
</reference>
<comment type="similarity">
    <text evidence="1">Belongs to the heat shock protein 90 family.</text>
</comment>
<dbReference type="Gene3D" id="3.30.565.10">
    <property type="entry name" value="Histidine kinase-like ATPase, C-terminal domain"/>
    <property type="match status" value="1"/>
</dbReference>
<organism evidence="6 7">
    <name type="scientific">Shewanella baltica (strain OS195)</name>
    <dbReference type="NCBI Taxonomy" id="399599"/>
    <lineage>
        <taxon>Bacteria</taxon>
        <taxon>Pseudomonadati</taxon>
        <taxon>Pseudomonadota</taxon>
        <taxon>Gammaproteobacteria</taxon>
        <taxon>Alteromonadales</taxon>
        <taxon>Shewanellaceae</taxon>
        <taxon>Shewanella</taxon>
    </lineage>
</organism>
<dbReference type="GO" id="GO:0051082">
    <property type="term" value="F:unfolded protein binding"/>
    <property type="evidence" value="ECO:0007669"/>
    <property type="project" value="InterPro"/>
</dbReference>
<keyword evidence="6" id="KW-0378">Hydrolase</keyword>
<protein>
    <submittedName>
        <fullName evidence="6">Metal dependent phosphohydrolase</fullName>
    </submittedName>
</protein>
<dbReference type="SUPFAM" id="SSF55874">
    <property type="entry name" value="ATPase domain of HSP90 chaperone/DNA topoisomerase II/histidine kinase"/>
    <property type="match status" value="1"/>
</dbReference>
<dbReference type="Pfam" id="PF13589">
    <property type="entry name" value="HATPase_c_3"/>
    <property type="match status" value="1"/>
</dbReference>